<keyword evidence="4" id="KW-1185">Reference proteome</keyword>
<accession>A0AAD9GZS6</accession>
<name>A0AAD9GZS6_9STRA</name>
<gene>
    <name evidence="3" type="ORF">P3T76_001258</name>
</gene>
<comment type="caution">
    <text evidence="3">The sequence shown here is derived from an EMBL/GenBank/DDBJ whole genome shotgun (WGS) entry which is preliminary data.</text>
</comment>
<dbReference type="GO" id="GO:0005739">
    <property type="term" value="C:mitochondrion"/>
    <property type="evidence" value="ECO:0007669"/>
    <property type="project" value="TreeGrafter"/>
</dbReference>
<comment type="similarity">
    <text evidence="1 2">Belongs to the enoyl-CoA hydratase/isomerase family.</text>
</comment>
<evidence type="ECO:0000256" key="1">
    <source>
        <dbReference type="ARBA" id="ARBA00005254"/>
    </source>
</evidence>
<organism evidence="3 4">
    <name type="scientific">Phytophthora citrophthora</name>
    <dbReference type="NCBI Taxonomy" id="4793"/>
    <lineage>
        <taxon>Eukaryota</taxon>
        <taxon>Sar</taxon>
        <taxon>Stramenopiles</taxon>
        <taxon>Oomycota</taxon>
        <taxon>Peronosporomycetes</taxon>
        <taxon>Peronosporales</taxon>
        <taxon>Peronosporaceae</taxon>
        <taxon>Phytophthora</taxon>
    </lineage>
</organism>
<dbReference type="InterPro" id="IPR001753">
    <property type="entry name" value="Enoyl-CoA_hydra/iso"/>
</dbReference>
<dbReference type="AlphaFoldDB" id="A0AAD9GZS6"/>
<dbReference type="EMBL" id="JASMQC010000002">
    <property type="protein sequence ID" value="KAK1947248.1"/>
    <property type="molecule type" value="Genomic_DNA"/>
</dbReference>
<proteinExistence type="inferred from homology"/>
<dbReference type="PROSITE" id="PS00166">
    <property type="entry name" value="ENOYL_COA_HYDRATASE"/>
    <property type="match status" value="1"/>
</dbReference>
<dbReference type="SUPFAM" id="SSF52096">
    <property type="entry name" value="ClpP/crotonase"/>
    <property type="match status" value="1"/>
</dbReference>
<evidence type="ECO:0000256" key="2">
    <source>
        <dbReference type="RuleBase" id="RU003707"/>
    </source>
</evidence>
<dbReference type="InterPro" id="IPR029045">
    <property type="entry name" value="ClpP/crotonase-like_dom_sf"/>
</dbReference>
<dbReference type="Pfam" id="PF00378">
    <property type="entry name" value="ECH_1"/>
    <property type="match status" value="1"/>
</dbReference>
<reference evidence="3" key="1">
    <citation type="submission" date="2023-08" db="EMBL/GenBank/DDBJ databases">
        <title>Reference Genome Resource for the Citrus Pathogen Phytophthora citrophthora.</title>
        <authorList>
            <person name="Moller H."/>
            <person name="Coetzee B."/>
            <person name="Rose L.J."/>
            <person name="Van Niekerk J.M."/>
        </authorList>
    </citation>
    <scope>NUCLEOTIDE SEQUENCE</scope>
    <source>
        <strain evidence="3">STE-U-9442</strain>
    </source>
</reference>
<dbReference type="GO" id="GO:0006635">
    <property type="term" value="P:fatty acid beta-oxidation"/>
    <property type="evidence" value="ECO:0007669"/>
    <property type="project" value="TreeGrafter"/>
</dbReference>
<dbReference type="GO" id="GO:0003824">
    <property type="term" value="F:catalytic activity"/>
    <property type="evidence" value="ECO:0007669"/>
    <property type="project" value="InterPro"/>
</dbReference>
<dbReference type="InterPro" id="IPR018376">
    <property type="entry name" value="Enoyl-CoA_hyd/isom_CS"/>
</dbReference>
<evidence type="ECO:0000313" key="3">
    <source>
        <dbReference type="EMBL" id="KAK1947248.1"/>
    </source>
</evidence>
<protein>
    <submittedName>
        <fullName evidence="3">Enoyl-CoA hydratase 2</fullName>
    </submittedName>
</protein>
<dbReference type="PANTHER" id="PTHR11941">
    <property type="entry name" value="ENOYL-COA HYDRATASE-RELATED"/>
    <property type="match status" value="1"/>
</dbReference>
<dbReference type="Proteomes" id="UP001259832">
    <property type="component" value="Unassembled WGS sequence"/>
</dbReference>
<dbReference type="Gene3D" id="3.90.226.10">
    <property type="entry name" value="2-enoyl-CoA Hydratase, Chain A, domain 1"/>
    <property type="match status" value="1"/>
</dbReference>
<dbReference type="PANTHER" id="PTHR11941:SF171">
    <property type="entry name" value="SD19268P"/>
    <property type="match status" value="1"/>
</dbReference>
<dbReference type="CDD" id="cd06558">
    <property type="entry name" value="crotonase-like"/>
    <property type="match status" value="1"/>
</dbReference>
<evidence type="ECO:0000313" key="4">
    <source>
        <dbReference type="Proteomes" id="UP001259832"/>
    </source>
</evidence>
<sequence>MPTIAAIEGAALGGGMEMALACDLRIAGAKAILGFPETSLAILPGAGGTQRASRLIGKLC</sequence>